<dbReference type="Gene3D" id="3.10.310.10">
    <property type="entry name" value="Diaminopimelate Epimerase, Chain A, domain 1"/>
    <property type="match status" value="2"/>
</dbReference>
<accession>A0A7L8AC73</accession>
<dbReference type="OrthoDB" id="9788221at2"/>
<dbReference type="RefSeq" id="WP_088354923.1">
    <property type="nucleotide sequence ID" value="NZ_CP061813.1"/>
</dbReference>
<dbReference type="Proteomes" id="UP000516764">
    <property type="component" value="Chromosome"/>
</dbReference>
<protein>
    <submittedName>
        <fullName evidence="2">PhzF family phenazine biosynthesis protein</fullName>
    </submittedName>
</protein>
<proteinExistence type="predicted"/>
<dbReference type="EMBL" id="CP061813">
    <property type="protein sequence ID" value="QOD59489.1"/>
    <property type="molecule type" value="Genomic_DNA"/>
</dbReference>
<dbReference type="GO" id="GO:0005737">
    <property type="term" value="C:cytoplasm"/>
    <property type="evidence" value="ECO:0007669"/>
    <property type="project" value="TreeGrafter"/>
</dbReference>
<dbReference type="KEGG" id="phal:H9I45_08905"/>
<dbReference type="NCBIfam" id="TIGR00654">
    <property type="entry name" value="PhzF_family"/>
    <property type="match status" value="1"/>
</dbReference>
<gene>
    <name evidence="2" type="ORF">H9I45_08905</name>
</gene>
<evidence type="ECO:0000256" key="1">
    <source>
        <dbReference type="PIRSR" id="PIRSR016184-1"/>
    </source>
</evidence>
<dbReference type="PANTHER" id="PTHR13774">
    <property type="entry name" value="PHENAZINE BIOSYNTHESIS PROTEIN"/>
    <property type="match status" value="1"/>
</dbReference>
<keyword evidence="3" id="KW-1185">Reference proteome</keyword>
<feature type="active site" evidence="1">
    <location>
        <position position="51"/>
    </location>
</feature>
<dbReference type="SUPFAM" id="SSF54506">
    <property type="entry name" value="Diaminopimelate epimerase-like"/>
    <property type="match status" value="1"/>
</dbReference>
<dbReference type="InterPro" id="IPR003719">
    <property type="entry name" value="Phenazine_PhzF-like"/>
</dbReference>
<reference evidence="2 3" key="1">
    <citation type="journal article" date="2016" name="Int. J. Syst. Evol. Microbiol.">
        <title>Polaribacter haliotis sp. nov., isolated from the gut of abalone Haliotis discus hannai.</title>
        <authorList>
            <person name="Kim Y.O."/>
            <person name="Park I.S."/>
            <person name="Park S."/>
            <person name="Nam B.H."/>
            <person name="Park J.M."/>
            <person name="Kim D.G."/>
            <person name="Yoon J.H."/>
        </authorList>
    </citation>
    <scope>NUCLEOTIDE SEQUENCE [LARGE SCALE GENOMIC DNA]</scope>
    <source>
        <strain evidence="2 3">KCTC 52418</strain>
    </source>
</reference>
<organism evidence="2 3">
    <name type="scientific">Polaribacter haliotis</name>
    <dbReference type="NCBI Taxonomy" id="1888915"/>
    <lineage>
        <taxon>Bacteria</taxon>
        <taxon>Pseudomonadati</taxon>
        <taxon>Bacteroidota</taxon>
        <taxon>Flavobacteriia</taxon>
        <taxon>Flavobacteriales</taxon>
        <taxon>Flavobacteriaceae</taxon>
    </lineage>
</organism>
<dbReference type="AlphaFoldDB" id="A0A7L8AC73"/>
<evidence type="ECO:0000313" key="3">
    <source>
        <dbReference type="Proteomes" id="UP000516764"/>
    </source>
</evidence>
<dbReference type="GO" id="GO:0016853">
    <property type="term" value="F:isomerase activity"/>
    <property type="evidence" value="ECO:0007669"/>
    <property type="project" value="TreeGrafter"/>
</dbReference>
<dbReference type="Pfam" id="PF02567">
    <property type="entry name" value="PhzC-PhzF"/>
    <property type="match status" value="1"/>
</dbReference>
<dbReference type="PIRSF" id="PIRSF016184">
    <property type="entry name" value="PhzC_PhzF"/>
    <property type="match status" value="1"/>
</dbReference>
<sequence length="301" mass="33898">MKEYNFKKIDAFATEKSDGNPAGYILLDKLDDISESEMLQIAKELKGFVNEVGYVAKVGEREFDLRYYSSEREVDFCGHATIAILYDLIKSDNSLANIPTLTINTNKGILSVENRFKESDSVFIMSPKPQTKDTIINVGELANKLGIDKLKINTDLPISVINAGLSTLIVPITDLESILTIKANLDQLKEYCFSMEIDIIEVFTSNVREKINDYRTRVFAPTFGYIEDPATGSGNSAFGYYLINNNLWSTETLTIEQNGLIDNFNIVKLQKQIDENNNQRVCFGGGAITRIEGKYIINYMR</sequence>
<name>A0A7L8AC73_9FLAO</name>
<evidence type="ECO:0000313" key="2">
    <source>
        <dbReference type="EMBL" id="QOD59489.1"/>
    </source>
</evidence>